<name>A0A6A7Y3R1_9HYPH</name>
<comment type="caution">
    <text evidence="2">The sequence shown here is derived from an EMBL/GenBank/DDBJ whole genome shotgun (WGS) entry which is preliminary data.</text>
</comment>
<dbReference type="Pfam" id="PF06698">
    <property type="entry name" value="DUF1192"/>
    <property type="match status" value="1"/>
</dbReference>
<evidence type="ECO:0000256" key="1">
    <source>
        <dbReference type="SAM" id="MobiDB-lite"/>
    </source>
</evidence>
<dbReference type="AlphaFoldDB" id="A0A6A7Y3R1"/>
<dbReference type="EMBL" id="VWNA01000001">
    <property type="protein sequence ID" value="MQT13396.1"/>
    <property type="molecule type" value="Genomic_DNA"/>
</dbReference>
<proteinExistence type="predicted"/>
<organism evidence="2 3">
    <name type="scientific">Segnochrobactrum spirostomi</name>
    <dbReference type="NCBI Taxonomy" id="2608987"/>
    <lineage>
        <taxon>Bacteria</taxon>
        <taxon>Pseudomonadati</taxon>
        <taxon>Pseudomonadota</taxon>
        <taxon>Alphaproteobacteria</taxon>
        <taxon>Hyphomicrobiales</taxon>
        <taxon>Segnochrobactraceae</taxon>
        <taxon>Segnochrobactrum</taxon>
    </lineage>
</organism>
<gene>
    <name evidence="2" type="ORF">F0357_12230</name>
</gene>
<dbReference type="RefSeq" id="WP_153481858.1">
    <property type="nucleotide sequence ID" value="NZ_VWNA01000001.1"/>
</dbReference>
<evidence type="ECO:0000313" key="2">
    <source>
        <dbReference type="EMBL" id="MQT13396.1"/>
    </source>
</evidence>
<evidence type="ECO:0000313" key="3">
    <source>
        <dbReference type="Proteomes" id="UP000332515"/>
    </source>
</evidence>
<dbReference type="Proteomes" id="UP000332515">
    <property type="component" value="Unassembled WGS sequence"/>
</dbReference>
<feature type="region of interest" description="Disordered" evidence="1">
    <location>
        <begin position="1"/>
        <end position="20"/>
    </location>
</feature>
<protein>
    <submittedName>
        <fullName evidence="2">DUF1192 domain-containing protein</fullName>
    </submittedName>
</protein>
<sequence length="63" mass="7032">MRDDELAPRPKPTTETLGEDLSRLSVAELEGRVERLRAEIARVEAAIAGRRSVEDAANALFRR</sequence>
<dbReference type="InterPro" id="IPR009579">
    <property type="entry name" value="DUF1192"/>
</dbReference>
<reference evidence="2 3" key="1">
    <citation type="submission" date="2019-09" db="EMBL/GenBank/DDBJ databases">
        <title>Segnochrobactrum spirostomi gen. nov., sp. nov., isolated from the ciliate Spirostomum cf. yagiui and description of a novel family, Segnochrobactraceae fam. nov. within the order Rhizobiales of the class Alphaproteobacteria.</title>
        <authorList>
            <person name="Akter S."/>
            <person name="Shazib S.U.A."/>
            <person name="Shin M.K."/>
        </authorList>
    </citation>
    <scope>NUCLEOTIDE SEQUENCE [LARGE SCALE GENOMIC DNA]</scope>
    <source>
        <strain evidence="2 3">Sp-1</strain>
    </source>
</reference>
<keyword evidence="3" id="KW-1185">Reference proteome</keyword>
<accession>A0A6A7Y3R1</accession>